<dbReference type="InterPro" id="IPR020449">
    <property type="entry name" value="Tscrpt_reg_AraC-type_HTH"/>
</dbReference>
<dbReference type="InterPro" id="IPR018062">
    <property type="entry name" value="HTH_AraC-typ_CS"/>
</dbReference>
<dbReference type="InterPro" id="IPR037923">
    <property type="entry name" value="HTH-like"/>
</dbReference>
<dbReference type="Pfam" id="PF12833">
    <property type="entry name" value="HTH_18"/>
    <property type="match status" value="1"/>
</dbReference>
<dbReference type="EMBL" id="CP071060">
    <property type="protein sequence ID" value="QSI77237.1"/>
    <property type="molecule type" value="Genomic_DNA"/>
</dbReference>
<dbReference type="InterPro" id="IPR050204">
    <property type="entry name" value="AraC_XylS_family_regulators"/>
</dbReference>
<dbReference type="Pfam" id="PF02311">
    <property type="entry name" value="AraC_binding"/>
    <property type="match status" value="1"/>
</dbReference>
<keyword evidence="3" id="KW-0010">Activator</keyword>
<evidence type="ECO:0000256" key="2">
    <source>
        <dbReference type="ARBA" id="ARBA00023125"/>
    </source>
</evidence>
<protein>
    <submittedName>
        <fullName evidence="6">AraC family transcriptional regulator</fullName>
    </submittedName>
</protein>
<keyword evidence="2" id="KW-0238">DNA-binding</keyword>
<evidence type="ECO:0000256" key="1">
    <source>
        <dbReference type="ARBA" id="ARBA00023015"/>
    </source>
</evidence>
<dbReference type="RefSeq" id="WP_206254740.1">
    <property type="nucleotide sequence ID" value="NZ_CP071060.1"/>
</dbReference>
<dbReference type="PROSITE" id="PS00041">
    <property type="entry name" value="HTH_ARAC_FAMILY_1"/>
    <property type="match status" value="1"/>
</dbReference>
<dbReference type="InterPro" id="IPR009057">
    <property type="entry name" value="Homeodomain-like_sf"/>
</dbReference>
<accession>A0ABX7MCE8</accession>
<gene>
    <name evidence="6" type="ORF">JY500_00880</name>
</gene>
<dbReference type="SUPFAM" id="SSF46689">
    <property type="entry name" value="Homeodomain-like"/>
    <property type="match status" value="2"/>
</dbReference>
<dbReference type="PROSITE" id="PS01124">
    <property type="entry name" value="HTH_ARAC_FAMILY_2"/>
    <property type="match status" value="1"/>
</dbReference>
<evidence type="ECO:0000256" key="4">
    <source>
        <dbReference type="ARBA" id="ARBA00023163"/>
    </source>
</evidence>
<evidence type="ECO:0000256" key="3">
    <source>
        <dbReference type="ARBA" id="ARBA00023159"/>
    </source>
</evidence>
<evidence type="ECO:0000313" key="6">
    <source>
        <dbReference type="EMBL" id="QSI77237.1"/>
    </source>
</evidence>
<evidence type="ECO:0000313" key="7">
    <source>
        <dbReference type="Proteomes" id="UP000663570"/>
    </source>
</evidence>
<reference evidence="6 7" key="1">
    <citation type="submission" date="2021-02" db="EMBL/GenBank/DDBJ databases">
        <title>Niveibacterium changnyeongensis HC41.</title>
        <authorList>
            <person name="Kang M."/>
        </authorList>
    </citation>
    <scope>NUCLEOTIDE SEQUENCE [LARGE SCALE GENOMIC DNA]</scope>
    <source>
        <strain evidence="6 7">HC41</strain>
    </source>
</reference>
<dbReference type="PANTHER" id="PTHR46796">
    <property type="entry name" value="HTH-TYPE TRANSCRIPTIONAL ACTIVATOR RHAS-RELATED"/>
    <property type="match status" value="1"/>
</dbReference>
<sequence length="267" mass="30048">MTQQQFWRDAALPFVESRRAWQSRACYRPHTHPTLSIGAVDAGRSLLQVDGWDDLPLHAGDVVLIPANCVHACNPIPEAAWSYQMLYLDVGWVSTLHDEIAQHANAMPAARPKRFREPDSYRRFCQLNDLLFSPASAAAKEEALIDFVGGLAFDAVAPEASPPRWVADLTTYLDRHCDQNLSILELAKLFGVSRYHLIRVFKLNTGLAPHAFQIDCRVNKARGLLRDGEAIADVTLQLGFSDQSHFQRAFRQRVSVTPGDYQRRIGR</sequence>
<keyword evidence="1" id="KW-0805">Transcription regulation</keyword>
<name>A0ABX7MCE8_9RHOO</name>
<organism evidence="6 7">
    <name type="scientific">Niveibacterium microcysteis</name>
    <dbReference type="NCBI Taxonomy" id="2811415"/>
    <lineage>
        <taxon>Bacteria</taxon>
        <taxon>Pseudomonadati</taxon>
        <taxon>Pseudomonadota</taxon>
        <taxon>Betaproteobacteria</taxon>
        <taxon>Rhodocyclales</taxon>
        <taxon>Rhodocyclaceae</taxon>
        <taxon>Niveibacterium</taxon>
    </lineage>
</organism>
<dbReference type="InterPro" id="IPR003313">
    <property type="entry name" value="AraC-bd"/>
</dbReference>
<keyword evidence="7" id="KW-1185">Reference proteome</keyword>
<dbReference type="SMART" id="SM00342">
    <property type="entry name" value="HTH_ARAC"/>
    <property type="match status" value="1"/>
</dbReference>
<dbReference type="Proteomes" id="UP000663570">
    <property type="component" value="Chromosome"/>
</dbReference>
<keyword evidence="4" id="KW-0804">Transcription</keyword>
<proteinExistence type="predicted"/>
<feature type="domain" description="HTH araC/xylS-type" evidence="5">
    <location>
        <begin position="167"/>
        <end position="264"/>
    </location>
</feature>
<dbReference type="Gene3D" id="1.10.10.60">
    <property type="entry name" value="Homeodomain-like"/>
    <property type="match status" value="1"/>
</dbReference>
<dbReference type="InterPro" id="IPR014710">
    <property type="entry name" value="RmlC-like_jellyroll"/>
</dbReference>
<dbReference type="InterPro" id="IPR018060">
    <property type="entry name" value="HTH_AraC"/>
</dbReference>
<evidence type="ECO:0000259" key="5">
    <source>
        <dbReference type="PROSITE" id="PS01124"/>
    </source>
</evidence>
<dbReference type="PRINTS" id="PR00032">
    <property type="entry name" value="HTHARAC"/>
</dbReference>
<dbReference type="Gene3D" id="2.60.120.10">
    <property type="entry name" value="Jelly Rolls"/>
    <property type="match status" value="1"/>
</dbReference>
<dbReference type="SUPFAM" id="SSF51215">
    <property type="entry name" value="Regulatory protein AraC"/>
    <property type="match status" value="1"/>
</dbReference>